<feature type="transmembrane region" description="Helical" evidence="1">
    <location>
        <begin position="12"/>
        <end position="36"/>
    </location>
</feature>
<evidence type="ECO:0000313" key="3">
    <source>
        <dbReference type="Proteomes" id="UP001595756"/>
    </source>
</evidence>
<keyword evidence="1" id="KW-1133">Transmembrane helix</keyword>
<sequence length="447" mass="47877">MQRALDFDKTPALGVPLPFFLNVPLFALLAGLLAAWTGPQPFVATSWNGPALALTHLWTLGILGSAMLGALLQILAVACNVPVGAARAVAGLAHALLTAGTLLLAAGFLGWRTDALVGAAVLLGAAFALYLAAVARALWRHRRQVYKGAREILVPVRGALIALACTVLMGLTMALSLGLGLPLPDWLGPHVLWGLTGWGGLLLMGMSFQLLPIFQVTEIYPKPLTRWLPLLIPGLLLAWTMLNASTGLPRLMRETVELLLVCAYALWACVTLHLLWTRKRPAPEATTLFWFTGMLSLLACAPLWIWMTHGHAPRAGMVLGAVIIVGVLGSVVNGMLYKIVPFLLWKHAQDAIVVPDGDPGQARVYLKILPKMAVYINERAARLQWIAHVAVVLCWALAAAGWIPAAKAAGPLLIVSAAGLIWNIGCALRLYRRTLEKIAVATQAVSD</sequence>
<keyword evidence="1" id="KW-0472">Membrane</keyword>
<evidence type="ECO:0000256" key="1">
    <source>
        <dbReference type="SAM" id="Phobius"/>
    </source>
</evidence>
<dbReference type="Proteomes" id="UP001595756">
    <property type="component" value="Unassembled WGS sequence"/>
</dbReference>
<dbReference type="RefSeq" id="WP_376813804.1">
    <property type="nucleotide sequence ID" value="NZ_JBHSDY010000010.1"/>
</dbReference>
<feature type="transmembrane region" description="Helical" evidence="1">
    <location>
        <begin position="89"/>
        <end position="109"/>
    </location>
</feature>
<comment type="caution">
    <text evidence="2">The sequence shown here is derived from an EMBL/GenBank/DDBJ whole genome shotgun (WGS) entry which is preliminary data.</text>
</comment>
<keyword evidence="3" id="KW-1185">Reference proteome</keyword>
<name>A0ABV8S2D4_9BURK</name>
<protein>
    <recommendedName>
        <fullName evidence="4">Permease</fullName>
    </recommendedName>
</protein>
<feature type="transmembrane region" description="Helical" evidence="1">
    <location>
        <begin position="191"/>
        <end position="214"/>
    </location>
</feature>
<gene>
    <name evidence="2" type="ORF">ACFO0J_14535</name>
</gene>
<reference evidence="3" key="1">
    <citation type="journal article" date="2019" name="Int. J. Syst. Evol. Microbiol.">
        <title>The Global Catalogue of Microorganisms (GCM) 10K type strain sequencing project: providing services to taxonomists for standard genome sequencing and annotation.</title>
        <authorList>
            <consortium name="The Broad Institute Genomics Platform"/>
            <consortium name="The Broad Institute Genome Sequencing Center for Infectious Disease"/>
            <person name="Wu L."/>
            <person name="Ma J."/>
        </authorList>
    </citation>
    <scope>NUCLEOTIDE SEQUENCE [LARGE SCALE GENOMIC DNA]</scope>
    <source>
        <strain evidence="3">CGMCC 1.19029</strain>
    </source>
</reference>
<dbReference type="EMBL" id="JBHSDY010000010">
    <property type="protein sequence ID" value="MFC4299257.1"/>
    <property type="molecule type" value="Genomic_DNA"/>
</dbReference>
<evidence type="ECO:0000313" key="2">
    <source>
        <dbReference type="EMBL" id="MFC4299257.1"/>
    </source>
</evidence>
<feature type="transmembrane region" description="Helical" evidence="1">
    <location>
        <begin position="385"/>
        <end position="403"/>
    </location>
</feature>
<accession>A0ABV8S2D4</accession>
<feature type="transmembrane region" description="Helical" evidence="1">
    <location>
        <begin position="288"/>
        <end position="306"/>
    </location>
</feature>
<feature type="transmembrane region" description="Helical" evidence="1">
    <location>
        <begin position="56"/>
        <end position="77"/>
    </location>
</feature>
<organism evidence="2 3">
    <name type="scientific">Castellaniella hirudinis</name>
    <dbReference type="NCBI Taxonomy" id="1144617"/>
    <lineage>
        <taxon>Bacteria</taxon>
        <taxon>Pseudomonadati</taxon>
        <taxon>Pseudomonadota</taxon>
        <taxon>Betaproteobacteria</taxon>
        <taxon>Burkholderiales</taxon>
        <taxon>Alcaligenaceae</taxon>
        <taxon>Castellaniella</taxon>
    </lineage>
</organism>
<feature type="transmembrane region" description="Helical" evidence="1">
    <location>
        <begin position="226"/>
        <end position="246"/>
    </location>
</feature>
<feature type="transmembrane region" description="Helical" evidence="1">
    <location>
        <begin position="160"/>
        <end position="179"/>
    </location>
</feature>
<feature type="transmembrane region" description="Helical" evidence="1">
    <location>
        <begin position="115"/>
        <end position="139"/>
    </location>
</feature>
<keyword evidence="1" id="KW-0812">Transmembrane</keyword>
<feature type="transmembrane region" description="Helical" evidence="1">
    <location>
        <begin position="318"/>
        <end position="337"/>
    </location>
</feature>
<feature type="transmembrane region" description="Helical" evidence="1">
    <location>
        <begin position="258"/>
        <end position="276"/>
    </location>
</feature>
<evidence type="ECO:0008006" key="4">
    <source>
        <dbReference type="Google" id="ProtNLM"/>
    </source>
</evidence>
<proteinExistence type="predicted"/>
<feature type="transmembrane region" description="Helical" evidence="1">
    <location>
        <begin position="409"/>
        <end position="431"/>
    </location>
</feature>